<reference evidence="2 3" key="1">
    <citation type="journal article" date="2005" name="PLoS Biol.">
        <title>The genomes of Oryza sativa: a history of duplications.</title>
        <authorList>
            <person name="Yu J."/>
            <person name="Wang J."/>
            <person name="Lin W."/>
            <person name="Li S."/>
            <person name="Li H."/>
            <person name="Zhou J."/>
            <person name="Ni P."/>
            <person name="Dong W."/>
            <person name="Hu S."/>
            <person name="Zeng C."/>
            <person name="Zhang J."/>
            <person name="Zhang Y."/>
            <person name="Li R."/>
            <person name="Xu Z."/>
            <person name="Li S."/>
            <person name="Li X."/>
            <person name="Zheng H."/>
            <person name="Cong L."/>
            <person name="Lin L."/>
            <person name="Yin J."/>
            <person name="Geng J."/>
            <person name="Li G."/>
            <person name="Shi J."/>
            <person name="Liu J."/>
            <person name="Lv H."/>
            <person name="Li J."/>
            <person name="Wang J."/>
            <person name="Deng Y."/>
            <person name="Ran L."/>
            <person name="Shi X."/>
            <person name="Wang X."/>
            <person name="Wu Q."/>
            <person name="Li C."/>
            <person name="Ren X."/>
            <person name="Wang J."/>
            <person name="Wang X."/>
            <person name="Li D."/>
            <person name="Liu D."/>
            <person name="Zhang X."/>
            <person name="Ji Z."/>
            <person name="Zhao W."/>
            <person name="Sun Y."/>
            <person name="Zhang Z."/>
            <person name="Bao J."/>
            <person name="Han Y."/>
            <person name="Dong L."/>
            <person name="Ji J."/>
            <person name="Chen P."/>
            <person name="Wu S."/>
            <person name="Liu J."/>
            <person name="Xiao Y."/>
            <person name="Bu D."/>
            <person name="Tan J."/>
            <person name="Yang L."/>
            <person name="Ye C."/>
            <person name="Zhang J."/>
            <person name="Xu J."/>
            <person name="Zhou Y."/>
            <person name="Yu Y."/>
            <person name="Zhang B."/>
            <person name="Zhuang S."/>
            <person name="Wei H."/>
            <person name="Liu B."/>
            <person name="Lei M."/>
            <person name="Yu H."/>
            <person name="Li Y."/>
            <person name="Xu H."/>
            <person name="Wei S."/>
            <person name="He X."/>
            <person name="Fang L."/>
            <person name="Zhang Z."/>
            <person name="Zhang Y."/>
            <person name="Huang X."/>
            <person name="Su Z."/>
            <person name="Tong W."/>
            <person name="Li J."/>
            <person name="Tong Z."/>
            <person name="Li S."/>
            <person name="Ye J."/>
            <person name="Wang L."/>
            <person name="Fang L."/>
            <person name="Lei T."/>
            <person name="Chen C."/>
            <person name="Chen H."/>
            <person name="Xu Z."/>
            <person name="Li H."/>
            <person name="Huang H."/>
            <person name="Zhang F."/>
            <person name="Xu H."/>
            <person name="Li N."/>
            <person name="Zhao C."/>
            <person name="Li S."/>
            <person name="Dong L."/>
            <person name="Huang Y."/>
            <person name="Li L."/>
            <person name="Xi Y."/>
            <person name="Qi Q."/>
            <person name="Li W."/>
            <person name="Zhang B."/>
            <person name="Hu W."/>
            <person name="Zhang Y."/>
            <person name="Tian X."/>
            <person name="Jiao Y."/>
            <person name="Liang X."/>
            <person name="Jin J."/>
            <person name="Gao L."/>
            <person name="Zheng W."/>
            <person name="Hao B."/>
            <person name="Liu S."/>
            <person name="Wang W."/>
            <person name="Yuan L."/>
            <person name="Cao M."/>
            <person name="McDermott J."/>
            <person name="Samudrala R."/>
            <person name="Wang J."/>
            <person name="Wong G.K."/>
            <person name="Yang H."/>
        </authorList>
    </citation>
    <scope>NUCLEOTIDE SEQUENCE [LARGE SCALE GENOMIC DNA]</scope>
    <source>
        <strain evidence="3">cv. 93-11</strain>
    </source>
</reference>
<proteinExistence type="predicted"/>
<dbReference type="AlphaFoldDB" id="B8A934"/>
<protein>
    <submittedName>
        <fullName evidence="2">Uncharacterized protein</fullName>
    </submittedName>
</protein>
<sequence>MLHRDDSSPRMWLRRDLPLLRGDSKLVIREGGGGDYLDLSLLLGAGAAPSYPASLLNAASPRLALDVDGSGREDAGDRANGGRELTGSFHSSTSLGEKRRKIV</sequence>
<evidence type="ECO:0000313" key="3">
    <source>
        <dbReference type="Proteomes" id="UP000007015"/>
    </source>
</evidence>
<dbReference type="EMBL" id="CM000126">
    <property type="protein sequence ID" value="EEC72133.1"/>
    <property type="molecule type" value="Genomic_DNA"/>
</dbReference>
<name>B8A934_ORYSI</name>
<feature type="region of interest" description="Disordered" evidence="1">
    <location>
        <begin position="68"/>
        <end position="103"/>
    </location>
</feature>
<feature type="compositionally biased region" description="Basic and acidic residues" evidence="1">
    <location>
        <begin position="69"/>
        <end position="81"/>
    </location>
</feature>
<dbReference type="Proteomes" id="UP000007015">
    <property type="component" value="Chromosome 1"/>
</dbReference>
<keyword evidence="3" id="KW-1185">Reference proteome</keyword>
<evidence type="ECO:0000256" key="1">
    <source>
        <dbReference type="SAM" id="MobiDB-lite"/>
    </source>
</evidence>
<evidence type="ECO:0000313" key="2">
    <source>
        <dbReference type="EMBL" id="EEC72133.1"/>
    </source>
</evidence>
<gene>
    <name evidence="2" type="ORF">OsI_05136</name>
</gene>
<dbReference type="Gramene" id="BGIOSGA000143-TA">
    <property type="protein sequence ID" value="BGIOSGA000143-PA"/>
    <property type="gene ID" value="BGIOSGA000143"/>
</dbReference>
<organism evidence="2 3">
    <name type="scientific">Oryza sativa subsp. indica</name>
    <name type="common">Rice</name>
    <dbReference type="NCBI Taxonomy" id="39946"/>
    <lineage>
        <taxon>Eukaryota</taxon>
        <taxon>Viridiplantae</taxon>
        <taxon>Streptophyta</taxon>
        <taxon>Embryophyta</taxon>
        <taxon>Tracheophyta</taxon>
        <taxon>Spermatophyta</taxon>
        <taxon>Magnoliopsida</taxon>
        <taxon>Liliopsida</taxon>
        <taxon>Poales</taxon>
        <taxon>Poaceae</taxon>
        <taxon>BOP clade</taxon>
        <taxon>Oryzoideae</taxon>
        <taxon>Oryzeae</taxon>
        <taxon>Oryzinae</taxon>
        <taxon>Oryza</taxon>
        <taxon>Oryza sativa</taxon>
    </lineage>
</organism>
<dbReference type="HOGENOM" id="CLU_2268221_0_0_1"/>
<accession>B8A934</accession>